<reference evidence="7" key="1">
    <citation type="submission" date="2021-04" db="EMBL/GenBank/DDBJ databases">
        <title>Sinoanaerobacter chloroacetimidivorans sp. nov., an obligate anaerobic bacterium isolated from anaerobic sludge.</title>
        <authorList>
            <person name="Bao Y."/>
        </authorList>
    </citation>
    <scope>NUCLEOTIDE SEQUENCE</scope>
    <source>
        <strain evidence="7">BAD-6</strain>
    </source>
</reference>
<dbReference type="InterPro" id="IPR001638">
    <property type="entry name" value="Solute-binding_3/MltF_N"/>
</dbReference>
<evidence type="ECO:0000313" key="7">
    <source>
        <dbReference type="EMBL" id="MBR0599464.1"/>
    </source>
</evidence>
<feature type="domain" description="Solute-binding protein family 3/N-terminal" evidence="5">
    <location>
        <begin position="49"/>
        <end position="269"/>
    </location>
</feature>
<dbReference type="AlphaFoldDB" id="A0A8J7W2V9"/>
<dbReference type="InterPro" id="IPR001320">
    <property type="entry name" value="Iontro_rcpt_C"/>
</dbReference>
<sequence>MKGLKGIFVLLLTLTLIFSLIGCGQSEQEGLDTSDTAAGLLEEIQEKGVLTVGIEGTYPPYTYHDESSDELTGYDVEIARAIAEKLGVEAEFVETKWDSIIAGLDAGRFDVIINQVGITAERQKKYDFSQPYTYTKGVLIVAEDDEDIKAFEDLKGKKSAQTVTSNWAALAESYGASIEGTDGFNQSIELVLAGRADATLNDDVTFYDYMNTKPGAKVKIVATSNEVSTSGVMIRKGNEELIAAIDSALDELRTEGKLKEISEKYFGVDVSAE</sequence>
<reference evidence="7" key="2">
    <citation type="submission" date="2021-04" db="EMBL/GenBank/DDBJ databases">
        <authorList>
            <person name="Liu J."/>
        </authorList>
    </citation>
    <scope>NUCLEOTIDE SEQUENCE</scope>
    <source>
        <strain evidence="7">BAD-6</strain>
    </source>
</reference>
<gene>
    <name evidence="7" type="ORF">KCX82_16375</name>
</gene>
<dbReference type="PROSITE" id="PS01039">
    <property type="entry name" value="SBP_BACTERIAL_3"/>
    <property type="match status" value="1"/>
</dbReference>
<dbReference type="EMBL" id="JAGSND010000013">
    <property type="protein sequence ID" value="MBR0599464.1"/>
    <property type="molecule type" value="Genomic_DNA"/>
</dbReference>
<comment type="caution">
    <text evidence="7">The sequence shown here is derived from an EMBL/GenBank/DDBJ whole genome shotgun (WGS) entry which is preliminary data.</text>
</comment>
<dbReference type="Pfam" id="PF00497">
    <property type="entry name" value="SBP_bac_3"/>
    <property type="match status" value="1"/>
</dbReference>
<feature type="domain" description="Ionotropic glutamate receptor C-terminal" evidence="6">
    <location>
        <begin position="49"/>
        <end position="268"/>
    </location>
</feature>
<name>A0A8J7W2V9_9FIRM</name>
<comment type="similarity">
    <text evidence="2 4">Belongs to the bacterial solute-binding protein 3 family.</text>
</comment>
<dbReference type="RefSeq" id="WP_227019596.1">
    <property type="nucleotide sequence ID" value="NZ_JAGSND010000013.1"/>
</dbReference>
<dbReference type="PANTHER" id="PTHR35936:SF34">
    <property type="entry name" value="ABC TRANSPORTER EXTRACELLULAR-BINDING PROTEIN YCKB-RELATED"/>
    <property type="match status" value="1"/>
</dbReference>
<proteinExistence type="inferred from homology"/>
<dbReference type="Gene3D" id="3.40.190.10">
    <property type="entry name" value="Periplasmic binding protein-like II"/>
    <property type="match status" value="2"/>
</dbReference>
<accession>A0A8J7W2V9</accession>
<evidence type="ECO:0000256" key="1">
    <source>
        <dbReference type="ARBA" id="ARBA00004196"/>
    </source>
</evidence>
<dbReference type="SMART" id="SM00079">
    <property type="entry name" value="PBPe"/>
    <property type="match status" value="1"/>
</dbReference>
<keyword evidence="3" id="KW-0732">Signal</keyword>
<dbReference type="PANTHER" id="PTHR35936">
    <property type="entry name" value="MEMBRANE-BOUND LYTIC MUREIN TRANSGLYCOSYLASE F"/>
    <property type="match status" value="1"/>
</dbReference>
<evidence type="ECO:0000256" key="2">
    <source>
        <dbReference type="ARBA" id="ARBA00010333"/>
    </source>
</evidence>
<evidence type="ECO:0000256" key="3">
    <source>
        <dbReference type="ARBA" id="ARBA00022729"/>
    </source>
</evidence>
<evidence type="ECO:0000313" key="8">
    <source>
        <dbReference type="Proteomes" id="UP000675664"/>
    </source>
</evidence>
<dbReference type="Proteomes" id="UP000675664">
    <property type="component" value="Unassembled WGS sequence"/>
</dbReference>
<evidence type="ECO:0000256" key="4">
    <source>
        <dbReference type="RuleBase" id="RU003744"/>
    </source>
</evidence>
<dbReference type="SUPFAM" id="SSF53850">
    <property type="entry name" value="Periplasmic binding protein-like II"/>
    <property type="match status" value="1"/>
</dbReference>
<organism evidence="7 8">
    <name type="scientific">Sinanaerobacter chloroacetimidivorans</name>
    <dbReference type="NCBI Taxonomy" id="2818044"/>
    <lineage>
        <taxon>Bacteria</taxon>
        <taxon>Bacillati</taxon>
        <taxon>Bacillota</taxon>
        <taxon>Clostridia</taxon>
        <taxon>Peptostreptococcales</taxon>
        <taxon>Anaerovoracaceae</taxon>
        <taxon>Sinanaerobacter</taxon>
    </lineage>
</organism>
<dbReference type="GO" id="GO:0015276">
    <property type="term" value="F:ligand-gated monoatomic ion channel activity"/>
    <property type="evidence" value="ECO:0007669"/>
    <property type="project" value="InterPro"/>
</dbReference>
<dbReference type="CDD" id="cd13711">
    <property type="entry name" value="PBP2_Ngo0372_TcyA"/>
    <property type="match status" value="1"/>
</dbReference>
<evidence type="ECO:0000259" key="6">
    <source>
        <dbReference type="SMART" id="SM00079"/>
    </source>
</evidence>
<keyword evidence="8" id="KW-1185">Reference proteome</keyword>
<protein>
    <submittedName>
        <fullName evidence="7">Amino acid ABC transporter substrate-binding protein</fullName>
    </submittedName>
</protein>
<comment type="subcellular location">
    <subcellularLocation>
        <location evidence="1">Cell envelope</location>
    </subcellularLocation>
</comment>
<dbReference type="SMART" id="SM00062">
    <property type="entry name" value="PBPb"/>
    <property type="match status" value="1"/>
</dbReference>
<dbReference type="InterPro" id="IPR018313">
    <property type="entry name" value="SBP_3_CS"/>
</dbReference>
<dbReference type="GO" id="GO:0016020">
    <property type="term" value="C:membrane"/>
    <property type="evidence" value="ECO:0007669"/>
    <property type="project" value="InterPro"/>
</dbReference>
<dbReference type="GO" id="GO:0030313">
    <property type="term" value="C:cell envelope"/>
    <property type="evidence" value="ECO:0007669"/>
    <property type="project" value="UniProtKB-SubCell"/>
</dbReference>
<evidence type="ECO:0000259" key="5">
    <source>
        <dbReference type="SMART" id="SM00062"/>
    </source>
</evidence>
<dbReference type="PROSITE" id="PS51257">
    <property type="entry name" value="PROKAR_LIPOPROTEIN"/>
    <property type="match status" value="1"/>
</dbReference>